<reference evidence="1" key="1">
    <citation type="submission" date="2016-04" db="EMBL/GenBank/DDBJ databases">
        <authorList>
            <person name="Evans L.H."/>
            <person name="Alamgir A."/>
            <person name="Owens N."/>
            <person name="Weber N.D."/>
            <person name="Virtaneva K."/>
            <person name="Barbian K."/>
            <person name="Babar A."/>
            <person name="Rosenke K."/>
        </authorList>
    </citation>
    <scope>NUCLEOTIDE SEQUENCE</scope>
    <source>
        <strain evidence="1">86</strain>
    </source>
</reference>
<protein>
    <submittedName>
        <fullName evidence="1">Uncharacterized protein</fullName>
    </submittedName>
</protein>
<proteinExistence type="predicted"/>
<gene>
    <name evidence="1" type="ORF">KL86APRO_10013</name>
</gene>
<dbReference type="AlphaFoldDB" id="A0A212ITR1"/>
<accession>A0A212ITR1</accession>
<dbReference type="EMBL" id="FLUO01000001">
    <property type="protein sequence ID" value="SBV90557.1"/>
    <property type="molecule type" value="Genomic_DNA"/>
</dbReference>
<sequence>MIPEVAATILGRLPVAFGLAILENAYDETARLEAVPGTAFLSREPELLAEAKRLMPRILLSDIDVLIVGRIGKDITGAGMDPNIVGRTTRGPLPQFDGPRVKRIVVLGLSERTAGNAIGIGLADFTVREILAGIDYEATYANSIASGNPGACRIPIALADEAEAVRAALSCTPGVDLAHPRIVRIRSTLELEYIEVSAALLGEVERTPGLVREE</sequence>
<name>A0A212ITR1_9PROT</name>
<evidence type="ECO:0000313" key="1">
    <source>
        <dbReference type="EMBL" id="SBV90557.1"/>
    </source>
</evidence>
<organism evidence="1">
    <name type="scientific">uncultured Alphaproteobacteria bacterium</name>
    <dbReference type="NCBI Taxonomy" id="91750"/>
    <lineage>
        <taxon>Bacteria</taxon>
        <taxon>Pseudomonadati</taxon>
        <taxon>Pseudomonadota</taxon>
        <taxon>Alphaproteobacteria</taxon>
        <taxon>environmental samples</taxon>
    </lineage>
</organism>